<dbReference type="AlphaFoldDB" id="A0A813C5P0"/>
<dbReference type="InterPro" id="IPR031968">
    <property type="entry name" value="VASt"/>
</dbReference>
<dbReference type="GO" id="GO:0016020">
    <property type="term" value="C:membrane"/>
    <property type="evidence" value="ECO:0007669"/>
    <property type="project" value="UniProtKB-SubCell"/>
</dbReference>
<evidence type="ECO:0000256" key="1">
    <source>
        <dbReference type="ARBA" id="ARBA00004370"/>
    </source>
</evidence>
<sequence>VHVGLDASGCLALEAQGCTEPRRQKAAGGHEGFLLRMEALRFAALREAAGAAVAAEGWQSNVSDAPESGCVHFTCRSAEDRLDALEFDLGDSEISNVNLVVEGGACIHATGLDNFSFVQPGGESAIIDLQKGLRQHLAQAQLLLAVSTLGREVIVTVAEHAKVLEASGYEAILGHVASPVPGTLEGELCFKRLDAVEATGKLAPTPFASPLRFQVWERPKRLVLVGQLAGKALASRLSYISSVIAMAMTDSRRCSPLRALGRLCDAMCGAAARRRQASKVLTRARQKCIELRDKDASRTLCVSLLEKFKDDAGDDDLPLQHLRAAEQHLAAVERWLRGQGHEEGAENLRKELGVSEAQRRMSSSPEAIEFTQNFADIEGEVFVQALTGSVKVKSFRHPGKVFITNVRLCFFSCVLGVEVSCSAKWEEIASLRLVDTAHAQTYPVLVYFKDEIEFDGQGVKELDLRIFEFADLGALQKSATYFVGADLFGIYEEAEAKKPAPATASPAITRLERTSSLISPEAVLKELSMWELERRTNLFKSNWKAPYFPHDGVGKMKWVSFEDNSYSRHPFIPEGVDEQKISASETPPVEVVEFLGERRRCTWSTFPVEGETDELGWQYSTDFVLGNTGWLPYCASMSFVRRRCWKPSFYTDAEDDAKARDRAPTTILQNKDSKGAKFPIFEQVLGEISLEVLGQSLLTDDWRDPDCLMNFYWEEMGSVDLEISAWSDGSSFASVVKGKVRTIEMRSPVPPAPMCPKETRVQSTWHVVILEDKVLLESVSMSLDVPCGTNFNVIACDTFSVQDGKLKMVRTCGIEWLQNTWLKSMIEQNVPPQLAAVGERMAKVVGRWWQKAGSSQDDGATK</sequence>
<proteinExistence type="predicted"/>
<feature type="domain" description="VASt" evidence="3">
    <location>
        <begin position="676"/>
        <end position="842"/>
    </location>
</feature>
<dbReference type="EMBL" id="CAJNJA010089363">
    <property type="protein sequence ID" value="CAE7939683.1"/>
    <property type="molecule type" value="Genomic_DNA"/>
</dbReference>
<keyword evidence="2" id="KW-0472">Membrane</keyword>
<comment type="subcellular location">
    <subcellularLocation>
        <location evidence="1">Membrane</location>
    </subcellularLocation>
</comment>
<name>A0A813C5P0_9DINO</name>
<organism evidence="4 5">
    <name type="scientific">Symbiodinium necroappetens</name>
    <dbReference type="NCBI Taxonomy" id="1628268"/>
    <lineage>
        <taxon>Eukaryota</taxon>
        <taxon>Sar</taxon>
        <taxon>Alveolata</taxon>
        <taxon>Dinophyceae</taxon>
        <taxon>Suessiales</taxon>
        <taxon>Symbiodiniaceae</taxon>
        <taxon>Symbiodinium</taxon>
    </lineage>
</organism>
<dbReference type="Proteomes" id="UP000601435">
    <property type="component" value="Unassembled WGS sequence"/>
</dbReference>
<dbReference type="PROSITE" id="PS51778">
    <property type="entry name" value="VAST"/>
    <property type="match status" value="1"/>
</dbReference>
<accession>A0A813C5P0</accession>
<evidence type="ECO:0000313" key="4">
    <source>
        <dbReference type="EMBL" id="CAE7939683.1"/>
    </source>
</evidence>
<gene>
    <name evidence="4" type="primary">Ces2c</name>
    <name evidence="4" type="ORF">SNEC2469_LOCUS33603</name>
</gene>
<comment type="caution">
    <text evidence="4">The sequence shown here is derived from an EMBL/GenBank/DDBJ whole genome shotgun (WGS) entry which is preliminary data.</text>
</comment>
<reference evidence="4" key="1">
    <citation type="submission" date="2021-02" db="EMBL/GenBank/DDBJ databases">
        <authorList>
            <person name="Dougan E. K."/>
            <person name="Rhodes N."/>
            <person name="Thang M."/>
            <person name="Chan C."/>
        </authorList>
    </citation>
    <scope>NUCLEOTIDE SEQUENCE</scope>
</reference>
<evidence type="ECO:0000256" key="2">
    <source>
        <dbReference type="ARBA" id="ARBA00023136"/>
    </source>
</evidence>
<evidence type="ECO:0000313" key="5">
    <source>
        <dbReference type="Proteomes" id="UP000601435"/>
    </source>
</evidence>
<feature type="non-terminal residue" evidence="4">
    <location>
        <position position="862"/>
    </location>
</feature>
<evidence type="ECO:0000259" key="3">
    <source>
        <dbReference type="PROSITE" id="PS51778"/>
    </source>
</evidence>
<dbReference type="Pfam" id="PF16016">
    <property type="entry name" value="VASt"/>
    <property type="match status" value="1"/>
</dbReference>
<protein>
    <submittedName>
        <fullName evidence="4">Ces2c protein</fullName>
    </submittedName>
</protein>
<dbReference type="OrthoDB" id="437191at2759"/>
<keyword evidence="5" id="KW-1185">Reference proteome</keyword>